<feature type="region of interest" description="Disordered" evidence="1">
    <location>
        <begin position="408"/>
        <end position="430"/>
    </location>
</feature>
<evidence type="ECO:0000313" key="2">
    <source>
        <dbReference type="EMBL" id="MEJ6008595.1"/>
    </source>
</evidence>
<feature type="region of interest" description="Disordered" evidence="1">
    <location>
        <begin position="486"/>
        <end position="508"/>
    </location>
</feature>
<accession>A0ABU8S3R7</accession>
<protein>
    <submittedName>
        <fullName evidence="2">Uncharacterized protein</fullName>
    </submittedName>
</protein>
<reference evidence="2 3" key="1">
    <citation type="submission" date="2024-03" db="EMBL/GenBank/DDBJ databases">
        <authorList>
            <person name="Jo J.-H."/>
        </authorList>
    </citation>
    <scope>NUCLEOTIDE SEQUENCE [LARGE SCALE GENOMIC DNA]</scope>
    <source>
        <strain evidence="2 3">AS3R-12</strain>
    </source>
</reference>
<organism evidence="2 3">
    <name type="scientific">Novosphingobium aquae</name>
    <dbReference type="NCBI Taxonomy" id="3133435"/>
    <lineage>
        <taxon>Bacteria</taxon>
        <taxon>Pseudomonadati</taxon>
        <taxon>Pseudomonadota</taxon>
        <taxon>Alphaproteobacteria</taxon>
        <taxon>Sphingomonadales</taxon>
        <taxon>Sphingomonadaceae</taxon>
        <taxon>Novosphingobium</taxon>
    </lineage>
</organism>
<evidence type="ECO:0000313" key="3">
    <source>
        <dbReference type="Proteomes" id="UP001379235"/>
    </source>
</evidence>
<feature type="compositionally biased region" description="Pro residues" evidence="1">
    <location>
        <begin position="491"/>
        <end position="502"/>
    </location>
</feature>
<dbReference type="Proteomes" id="UP001379235">
    <property type="component" value="Unassembled WGS sequence"/>
</dbReference>
<name>A0ABU8S3R7_9SPHN</name>
<comment type="caution">
    <text evidence="2">The sequence shown here is derived from an EMBL/GenBank/DDBJ whole genome shotgun (WGS) entry which is preliminary data.</text>
</comment>
<dbReference type="RefSeq" id="WP_339964185.1">
    <property type="nucleotide sequence ID" value="NZ_JBBHJY010000001.1"/>
</dbReference>
<sequence length="547" mass="58769">MDSITIDGQHEDAFRQSIEDMLRRGLADDAALHLRSLLQPFTGEVAPFPARFMAVSHEDIEISGWEALDEGLKKFDRAEQPVTAVCLSFGDPEGRAPKPDGAGLMSLPVETAYFSDEAFPFSESDRNDLLDGYSSFGCQWAGDCEGVDHAIAFRGVDDLYGALAQLEQHLLSSDTPDPDEIRAGTIASCYLSVLFHKALRDSFAKRRLGRPLCVLTANNGVYPSFDAPVLSCDEYLAGGEVVAIAAAAPPPLVAEDSLAPAHVAIDDEETAEEASLLSIGIKRAAKKPVLALAEGEDGASMDEMIASAALGVAPPPPPSQPALGDDPFDYRPYLEPQRPAVEDVFEDPASFVEIAAEAEEELPEPVAKPMAAEEIPADADEPEVTEAVDSAPVEPAQPVVDVAPVVDTAPAEPDAPAPVTSDDTSPTPTAQATIEELIKPRPAALTPEQIKEGYKPWAVTPDNERQMGDTVWPEREENPAVRAEDIAPFEPDLPPPPLPPREFAPQAGHSLRARMISSGEAPAPMPEERPSVWSKLVDRLFALFQRR</sequence>
<proteinExistence type="predicted"/>
<evidence type="ECO:0000256" key="1">
    <source>
        <dbReference type="SAM" id="MobiDB-lite"/>
    </source>
</evidence>
<gene>
    <name evidence="2" type="ORF">WG900_01530</name>
</gene>
<dbReference type="EMBL" id="JBBHJY010000001">
    <property type="protein sequence ID" value="MEJ6008595.1"/>
    <property type="molecule type" value="Genomic_DNA"/>
</dbReference>
<keyword evidence="3" id="KW-1185">Reference proteome</keyword>